<dbReference type="Proteomes" id="UP000298138">
    <property type="component" value="Unassembled WGS sequence"/>
</dbReference>
<evidence type="ECO:0000313" key="2">
    <source>
        <dbReference type="Proteomes" id="UP000298138"/>
    </source>
</evidence>
<proteinExistence type="predicted"/>
<keyword evidence="2" id="KW-1185">Reference proteome</keyword>
<evidence type="ECO:0000313" key="1">
    <source>
        <dbReference type="EMBL" id="TGZ82444.1"/>
    </source>
</evidence>
<dbReference type="InParanoid" id="A0A4S2N0L1"/>
<sequence>MMFSVPASAAALAPPNQSHSAQIRIPVSGDVQGLVSSSLAPLHLTITSGLNTTKRGFCLGPTAALFATDLWWSPSLKSRRVVYSSRNNWLK</sequence>
<name>A0A4S2N0L1_9PEZI</name>
<reference evidence="1 2" key="1">
    <citation type="submission" date="2019-04" db="EMBL/GenBank/DDBJ databases">
        <title>Comparative genomics and transcriptomics to analyze fruiting body development in filamentous ascomycetes.</title>
        <authorList>
            <consortium name="DOE Joint Genome Institute"/>
            <person name="Lutkenhaus R."/>
            <person name="Traeger S."/>
            <person name="Breuer J."/>
            <person name="Kuo A."/>
            <person name="Lipzen A."/>
            <person name="Pangilinan J."/>
            <person name="Dilworth D."/>
            <person name="Sandor L."/>
            <person name="Poggeler S."/>
            <person name="Barry K."/>
            <person name="Grigoriev I.V."/>
            <person name="Nowrousian M."/>
        </authorList>
    </citation>
    <scope>NUCLEOTIDE SEQUENCE [LARGE SCALE GENOMIC DNA]</scope>
    <source>
        <strain evidence="1 2">CBS 389.68</strain>
    </source>
</reference>
<accession>A0A4S2N0L1</accession>
<protein>
    <submittedName>
        <fullName evidence="1">Uncharacterized protein</fullName>
    </submittedName>
</protein>
<dbReference type="EMBL" id="ML220115">
    <property type="protein sequence ID" value="TGZ82444.1"/>
    <property type="molecule type" value="Genomic_DNA"/>
</dbReference>
<gene>
    <name evidence="1" type="ORF">EX30DRAFT_185600</name>
</gene>
<organism evidence="1 2">
    <name type="scientific">Ascodesmis nigricans</name>
    <dbReference type="NCBI Taxonomy" id="341454"/>
    <lineage>
        <taxon>Eukaryota</taxon>
        <taxon>Fungi</taxon>
        <taxon>Dikarya</taxon>
        <taxon>Ascomycota</taxon>
        <taxon>Pezizomycotina</taxon>
        <taxon>Pezizomycetes</taxon>
        <taxon>Pezizales</taxon>
        <taxon>Ascodesmidaceae</taxon>
        <taxon>Ascodesmis</taxon>
    </lineage>
</organism>
<dbReference type="AlphaFoldDB" id="A0A4S2N0L1"/>